<reference evidence="2 3" key="1">
    <citation type="journal article" date="2021" name="Elife">
        <title>Chloroplast acquisition without the gene transfer in kleptoplastic sea slugs, Plakobranchus ocellatus.</title>
        <authorList>
            <person name="Maeda T."/>
            <person name="Takahashi S."/>
            <person name="Yoshida T."/>
            <person name="Shimamura S."/>
            <person name="Takaki Y."/>
            <person name="Nagai Y."/>
            <person name="Toyoda A."/>
            <person name="Suzuki Y."/>
            <person name="Arimoto A."/>
            <person name="Ishii H."/>
            <person name="Satoh N."/>
            <person name="Nishiyama T."/>
            <person name="Hasebe M."/>
            <person name="Maruyama T."/>
            <person name="Minagawa J."/>
            <person name="Obokata J."/>
            <person name="Shigenobu S."/>
        </authorList>
    </citation>
    <scope>NUCLEOTIDE SEQUENCE [LARGE SCALE GENOMIC DNA]</scope>
</reference>
<organism evidence="2 3">
    <name type="scientific">Plakobranchus ocellatus</name>
    <dbReference type="NCBI Taxonomy" id="259542"/>
    <lineage>
        <taxon>Eukaryota</taxon>
        <taxon>Metazoa</taxon>
        <taxon>Spiralia</taxon>
        <taxon>Lophotrochozoa</taxon>
        <taxon>Mollusca</taxon>
        <taxon>Gastropoda</taxon>
        <taxon>Heterobranchia</taxon>
        <taxon>Euthyneura</taxon>
        <taxon>Panpulmonata</taxon>
        <taxon>Sacoglossa</taxon>
        <taxon>Placobranchoidea</taxon>
        <taxon>Plakobranchidae</taxon>
        <taxon>Plakobranchus</taxon>
    </lineage>
</organism>
<proteinExistence type="predicted"/>
<comment type="caution">
    <text evidence="2">The sequence shown here is derived from an EMBL/GenBank/DDBJ whole genome shotgun (WGS) entry which is preliminary data.</text>
</comment>
<dbReference type="Proteomes" id="UP000735302">
    <property type="component" value="Unassembled WGS sequence"/>
</dbReference>
<sequence length="77" mass="8519">MTSSIFETWIRKLDRKYLLQGRSIVMVLDNCPAHPKIKDLKAIGSMLTASARGVGTRKLPFSGPPQRPFSGPPLSHD</sequence>
<keyword evidence="3" id="KW-1185">Reference proteome</keyword>
<protein>
    <submittedName>
        <fullName evidence="2">Tigger transposable element-derived protein 4</fullName>
    </submittedName>
</protein>
<evidence type="ECO:0000256" key="1">
    <source>
        <dbReference type="SAM" id="MobiDB-lite"/>
    </source>
</evidence>
<feature type="region of interest" description="Disordered" evidence="1">
    <location>
        <begin position="55"/>
        <end position="77"/>
    </location>
</feature>
<name>A0AAV4C5T5_9GAST</name>
<dbReference type="AlphaFoldDB" id="A0AAV4C5T5"/>
<gene>
    <name evidence="2" type="ORF">PoB_005457600</name>
</gene>
<accession>A0AAV4C5T5</accession>
<evidence type="ECO:0000313" key="2">
    <source>
        <dbReference type="EMBL" id="GFO28071.1"/>
    </source>
</evidence>
<evidence type="ECO:0000313" key="3">
    <source>
        <dbReference type="Proteomes" id="UP000735302"/>
    </source>
</evidence>
<dbReference type="EMBL" id="BLXT01005999">
    <property type="protein sequence ID" value="GFO28071.1"/>
    <property type="molecule type" value="Genomic_DNA"/>
</dbReference>
<feature type="compositionally biased region" description="Pro residues" evidence="1">
    <location>
        <begin position="62"/>
        <end position="71"/>
    </location>
</feature>